<evidence type="ECO:0000313" key="3">
    <source>
        <dbReference type="Proteomes" id="UP000030672"/>
    </source>
</evidence>
<name>A0A074VRI7_AURM1</name>
<dbReference type="AlphaFoldDB" id="A0A074VRI7"/>
<dbReference type="Proteomes" id="UP000030672">
    <property type="component" value="Unassembled WGS sequence"/>
</dbReference>
<proteinExistence type="predicted"/>
<feature type="compositionally biased region" description="Basic and acidic residues" evidence="1">
    <location>
        <begin position="49"/>
        <end position="59"/>
    </location>
</feature>
<reference evidence="2 3" key="1">
    <citation type="journal article" date="2014" name="BMC Genomics">
        <title>Genome sequencing of four Aureobasidium pullulans varieties: biotechnological potential, stress tolerance, and description of new species.</title>
        <authorList>
            <person name="Gostin Ar C."/>
            <person name="Ohm R.A."/>
            <person name="Kogej T."/>
            <person name="Sonjak S."/>
            <person name="Turk M."/>
            <person name="Zajc J."/>
            <person name="Zalar P."/>
            <person name="Grube M."/>
            <person name="Sun H."/>
            <person name="Han J."/>
            <person name="Sharma A."/>
            <person name="Chiniquy J."/>
            <person name="Ngan C.Y."/>
            <person name="Lipzen A."/>
            <person name="Barry K."/>
            <person name="Grigoriev I.V."/>
            <person name="Gunde-Cimerman N."/>
        </authorList>
    </citation>
    <scope>NUCLEOTIDE SEQUENCE [LARGE SCALE GENOMIC DNA]</scope>
    <source>
        <strain evidence="2 3">CBS 110374</strain>
    </source>
</reference>
<keyword evidence="3" id="KW-1185">Reference proteome</keyword>
<organism evidence="2 3">
    <name type="scientific">Aureobasidium melanogenum (strain CBS 110374)</name>
    <name type="common">Aureobasidium pullulans var. melanogenum</name>
    <dbReference type="NCBI Taxonomy" id="1043003"/>
    <lineage>
        <taxon>Eukaryota</taxon>
        <taxon>Fungi</taxon>
        <taxon>Dikarya</taxon>
        <taxon>Ascomycota</taxon>
        <taxon>Pezizomycotina</taxon>
        <taxon>Dothideomycetes</taxon>
        <taxon>Dothideomycetidae</taxon>
        <taxon>Dothideales</taxon>
        <taxon>Saccotheciaceae</taxon>
        <taxon>Aureobasidium</taxon>
    </lineage>
</organism>
<dbReference type="EMBL" id="KL584831">
    <property type="protein sequence ID" value="KEQ63365.1"/>
    <property type="molecule type" value="Genomic_DNA"/>
</dbReference>
<feature type="compositionally biased region" description="Polar residues" evidence="1">
    <location>
        <begin position="33"/>
        <end position="43"/>
    </location>
</feature>
<feature type="region of interest" description="Disordered" evidence="1">
    <location>
        <begin position="33"/>
        <end position="109"/>
    </location>
</feature>
<sequence length="109" mass="11843">MLDLRGDPYANLIAKIIRICKTCAIFRERMMLQESSQAQNGRSSAARDIPTRPKDERCPIDTCPSISDGNKSDNGGAQLCSAQKDHSVLLGHEPKGPHDALDVELSGLP</sequence>
<evidence type="ECO:0000313" key="2">
    <source>
        <dbReference type="EMBL" id="KEQ63365.1"/>
    </source>
</evidence>
<accession>A0A074VRI7</accession>
<protein>
    <submittedName>
        <fullName evidence="2">Uncharacterized protein</fullName>
    </submittedName>
</protein>
<dbReference type="GeneID" id="63917951"/>
<gene>
    <name evidence="2" type="ORF">M437DRAFT_65350</name>
</gene>
<evidence type="ECO:0000256" key="1">
    <source>
        <dbReference type="SAM" id="MobiDB-lite"/>
    </source>
</evidence>
<dbReference type="RefSeq" id="XP_040880388.1">
    <property type="nucleotide sequence ID" value="XM_041024578.1"/>
</dbReference>
<dbReference type="HOGENOM" id="CLU_2183425_0_0_1"/>
<feature type="compositionally biased region" description="Basic and acidic residues" evidence="1">
    <location>
        <begin position="83"/>
        <end position="101"/>
    </location>
</feature>
<feature type="compositionally biased region" description="Polar residues" evidence="1">
    <location>
        <begin position="64"/>
        <end position="75"/>
    </location>
</feature>